<accession>A0ACC1SP46</accession>
<dbReference type="Proteomes" id="UP001148629">
    <property type="component" value="Unassembled WGS sequence"/>
</dbReference>
<comment type="caution">
    <text evidence="1">The sequence shown here is derived from an EMBL/GenBank/DDBJ whole genome shotgun (WGS) entry which is preliminary data.</text>
</comment>
<dbReference type="EMBL" id="JANRMS010000230">
    <property type="protein sequence ID" value="KAJ3543744.1"/>
    <property type="molecule type" value="Genomic_DNA"/>
</dbReference>
<protein>
    <submittedName>
        <fullName evidence="1">Uncharacterized protein</fullName>
    </submittedName>
</protein>
<proteinExistence type="predicted"/>
<keyword evidence="2" id="KW-1185">Reference proteome</keyword>
<gene>
    <name evidence="1" type="ORF">NM208_g3414</name>
</gene>
<name>A0ACC1SP46_9HYPO</name>
<evidence type="ECO:0000313" key="1">
    <source>
        <dbReference type="EMBL" id="KAJ3543744.1"/>
    </source>
</evidence>
<sequence length="645" mass="69645">MPGSDNAGPRITQPLGSILGFGIAHGFKTQPLKASHESRADECLLVPLTKSFFPFTSGSMSAQRISGAAAILYALEAAGITHLFVNLGSDHPAFLAAFASKEHNINIYTSPNEMNALSAASGFAQITGKPAGVLVHVECGTQGLAGAIHNVSKGRIPVIIMAGTVPVTMEGEMVGSRNEYIHWIQDVPDQRAIVRQYMKYEHEIRSPHNAIQLTLRALQFATTEPKGPTYLIASRETLEADTPHPQENHKASQMAEKNMCVESIGLSPSSIEYLANALMEAENPLIVTSYCGRSAAGFQVLKALAETLVIPVHENAPIYNNFPTTSFLHQGHQWNGGGQLPALAEADVVLVVDSDVPWIGAQSQPNENARIFHIDSDPLKDSTTLWSLPCEKRWRADSSLALEQLHDFIQRNSASIPGEKIKARTAKLQERFAARQARLRVAEVVPSDGSVTTPLVMARLREATACIPVVGLNESTTNLGNVADHLRHEKPLSLIGSGGGSLGWYSGAAVGAHMALQSQGRDDLVIAFTGDGTWLFGVPSCAYWMAKKYKTPFLTIIWNNGGWASPKNACLRLHGELSGQANLSNDLQVALTPSPSFGKIAEGAGDAWWRVISQANEVDALLKEAIRVAREEKRCALLEVKLKTI</sequence>
<organism evidence="1 2">
    <name type="scientific">Fusarium decemcellulare</name>
    <dbReference type="NCBI Taxonomy" id="57161"/>
    <lineage>
        <taxon>Eukaryota</taxon>
        <taxon>Fungi</taxon>
        <taxon>Dikarya</taxon>
        <taxon>Ascomycota</taxon>
        <taxon>Pezizomycotina</taxon>
        <taxon>Sordariomycetes</taxon>
        <taxon>Hypocreomycetidae</taxon>
        <taxon>Hypocreales</taxon>
        <taxon>Nectriaceae</taxon>
        <taxon>Fusarium</taxon>
        <taxon>Fusarium decemcellulare species complex</taxon>
    </lineage>
</organism>
<reference evidence="1" key="1">
    <citation type="submission" date="2022-08" db="EMBL/GenBank/DDBJ databases">
        <title>Genome Sequence of Fusarium decemcellulare.</title>
        <authorList>
            <person name="Buettner E."/>
        </authorList>
    </citation>
    <scope>NUCLEOTIDE SEQUENCE</scope>
    <source>
        <strain evidence="1">Babe19</strain>
    </source>
</reference>
<evidence type="ECO:0000313" key="2">
    <source>
        <dbReference type="Proteomes" id="UP001148629"/>
    </source>
</evidence>